<evidence type="ECO:0000313" key="3">
    <source>
        <dbReference type="Proteomes" id="UP001212841"/>
    </source>
</evidence>
<protein>
    <submittedName>
        <fullName evidence="2">Uncharacterized protein</fullName>
    </submittedName>
</protein>
<dbReference type="Proteomes" id="UP001212841">
    <property type="component" value="Unassembled WGS sequence"/>
</dbReference>
<gene>
    <name evidence="2" type="ORF">HK097_001265</name>
</gene>
<feature type="compositionally biased region" description="Low complexity" evidence="1">
    <location>
        <begin position="1"/>
        <end position="11"/>
    </location>
</feature>
<proteinExistence type="predicted"/>
<accession>A0AAD5S4N1</accession>
<feature type="region of interest" description="Disordered" evidence="1">
    <location>
        <begin position="201"/>
        <end position="220"/>
    </location>
</feature>
<evidence type="ECO:0000256" key="1">
    <source>
        <dbReference type="SAM" id="MobiDB-lite"/>
    </source>
</evidence>
<keyword evidence="3" id="KW-1185">Reference proteome</keyword>
<dbReference type="EMBL" id="JADGJD010001245">
    <property type="protein sequence ID" value="KAJ3045170.1"/>
    <property type="molecule type" value="Genomic_DNA"/>
</dbReference>
<comment type="caution">
    <text evidence="2">The sequence shown here is derived from an EMBL/GenBank/DDBJ whole genome shotgun (WGS) entry which is preliminary data.</text>
</comment>
<dbReference type="AlphaFoldDB" id="A0AAD5S4N1"/>
<organism evidence="2 3">
    <name type="scientific">Rhizophlyctis rosea</name>
    <dbReference type="NCBI Taxonomy" id="64517"/>
    <lineage>
        <taxon>Eukaryota</taxon>
        <taxon>Fungi</taxon>
        <taxon>Fungi incertae sedis</taxon>
        <taxon>Chytridiomycota</taxon>
        <taxon>Chytridiomycota incertae sedis</taxon>
        <taxon>Chytridiomycetes</taxon>
        <taxon>Rhizophlyctidales</taxon>
        <taxon>Rhizophlyctidaceae</taxon>
        <taxon>Rhizophlyctis</taxon>
    </lineage>
</organism>
<feature type="region of interest" description="Disordered" evidence="1">
    <location>
        <begin position="1"/>
        <end position="42"/>
    </location>
</feature>
<name>A0AAD5S4N1_9FUNG</name>
<reference evidence="2" key="1">
    <citation type="submission" date="2020-05" db="EMBL/GenBank/DDBJ databases">
        <title>Phylogenomic resolution of chytrid fungi.</title>
        <authorList>
            <person name="Stajich J.E."/>
            <person name="Amses K."/>
            <person name="Simmons R."/>
            <person name="Seto K."/>
            <person name="Myers J."/>
            <person name="Bonds A."/>
            <person name="Quandt C.A."/>
            <person name="Barry K."/>
            <person name="Liu P."/>
            <person name="Grigoriev I."/>
            <person name="Longcore J.E."/>
            <person name="James T.Y."/>
        </authorList>
    </citation>
    <scope>NUCLEOTIDE SEQUENCE</scope>
    <source>
        <strain evidence="2">JEL0318</strain>
    </source>
</reference>
<evidence type="ECO:0000313" key="2">
    <source>
        <dbReference type="EMBL" id="KAJ3045170.1"/>
    </source>
</evidence>
<sequence>MEQPQQQDQQPELLCPTSTSPQQHHEQPFVRAPSPPKPANGEHLAEVQLLLQSQYTASGAAVATGKVPKSALKKRGGGGERVEGKKKGVVFREFVVVAYTWSPAEYDRTSIQISPITNADLISLYAYRAELEATTKLLTQLRDQAINEQIRQRRLLLQQQQQQKIALAMAAQAARAAVQAAAASYGWNGGMYPQQNPYQFQQPYPMPHHHHHQFNAFPGAGHPLIRAESARWANPIAHH</sequence>